<evidence type="ECO:0000256" key="8">
    <source>
        <dbReference type="ARBA" id="ARBA00022977"/>
    </source>
</evidence>
<evidence type="ECO:0000313" key="15">
    <source>
        <dbReference type="Proteomes" id="UP000019276"/>
    </source>
</evidence>
<gene>
    <name evidence="11" type="primary">thiI</name>
    <name evidence="14" type="ORF">DS2_04290</name>
</gene>
<name>W7QU50_9ALTE</name>
<comment type="function">
    <text evidence="11">Catalyzes the ATP-dependent transfer of a sulfur to tRNA to produce 4-thiouridine in position 8 of tRNAs, which functions as a near-UV photosensor. Also catalyzes the transfer of sulfur to the sulfur carrier protein ThiS, forming ThiS-thiocarboxylate. This is a step in the synthesis of thiazole, in the thiamine biosynthesis pathway. The sulfur is donated as persulfide by IscS.</text>
</comment>
<comment type="pathway">
    <text evidence="11">Cofactor biosynthesis; thiamine diphosphate biosynthesis.</text>
</comment>
<dbReference type="GO" id="GO:0004810">
    <property type="term" value="F:CCA tRNA nucleotidyltransferase activity"/>
    <property type="evidence" value="ECO:0007669"/>
    <property type="project" value="InterPro"/>
</dbReference>
<dbReference type="GO" id="GO:0009229">
    <property type="term" value="P:thiamine diphosphate biosynthetic process"/>
    <property type="evidence" value="ECO:0007669"/>
    <property type="project" value="UniProtKB-UniRule"/>
</dbReference>
<dbReference type="GO" id="GO:0000049">
    <property type="term" value="F:tRNA binding"/>
    <property type="evidence" value="ECO:0007669"/>
    <property type="project" value="UniProtKB-UniRule"/>
</dbReference>
<dbReference type="InterPro" id="IPR014729">
    <property type="entry name" value="Rossmann-like_a/b/a_fold"/>
</dbReference>
<comment type="catalytic activity">
    <reaction evidence="11">
        <text>[ThiI sulfur-carrier protein]-S-sulfanyl-L-cysteine + a uridine in tRNA + 2 reduced [2Fe-2S]-[ferredoxin] + ATP + H(+) = [ThiI sulfur-carrier protein]-L-cysteine + a 4-thiouridine in tRNA + 2 oxidized [2Fe-2S]-[ferredoxin] + AMP + diphosphate</text>
        <dbReference type="Rhea" id="RHEA:24176"/>
        <dbReference type="Rhea" id="RHEA-COMP:10000"/>
        <dbReference type="Rhea" id="RHEA-COMP:10001"/>
        <dbReference type="Rhea" id="RHEA-COMP:13337"/>
        <dbReference type="Rhea" id="RHEA-COMP:13338"/>
        <dbReference type="Rhea" id="RHEA-COMP:13339"/>
        <dbReference type="Rhea" id="RHEA-COMP:13340"/>
        <dbReference type="ChEBI" id="CHEBI:15378"/>
        <dbReference type="ChEBI" id="CHEBI:29950"/>
        <dbReference type="ChEBI" id="CHEBI:30616"/>
        <dbReference type="ChEBI" id="CHEBI:33019"/>
        <dbReference type="ChEBI" id="CHEBI:33737"/>
        <dbReference type="ChEBI" id="CHEBI:33738"/>
        <dbReference type="ChEBI" id="CHEBI:61963"/>
        <dbReference type="ChEBI" id="CHEBI:65315"/>
        <dbReference type="ChEBI" id="CHEBI:136798"/>
        <dbReference type="ChEBI" id="CHEBI:456215"/>
        <dbReference type="EC" id="2.8.1.4"/>
    </reaction>
</comment>
<dbReference type="GO" id="GO:0002937">
    <property type="term" value="P:tRNA 4-thiouridine biosynthesis"/>
    <property type="evidence" value="ECO:0007669"/>
    <property type="project" value="TreeGrafter"/>
</dbReference>
<sequence>MIKFIVKMHPEISIKSRSVRQRFTKILESNIKNVLRKVDEKAWVQRQWDCVEVRGSDDKRDILIERLQCIPGVTNFSEVKQYPFKSFDDTCDIVLPHCQSQLENKSFCVRVKRRGSHDFKSKDLEQYVGGYLNQTIASAKVKLKNPDVTVMLEVANDQLFVMGDKYKGLGGFPIATQDEILSLISGGFDSGVATYETMRRGIKTHFIFFNLGGSAHEIGVKQVSYYLWAKYGVSHRVKFVSVDFQPVVAEILENIDNGLMGVVLKRMMLRAASLAAKRMGIKALVTGEALGQVSSQTLANLAVIDKVTDTLVVRPLVTMDKQDIIDVARKIGTEDFAKTMPEYCGVISQRPNIAAPEDKVIAAEENFYMPLIEQVVDNAKLYDIKELKTETEQTVTEVASVTEIQANQVVIDIRSVEEEELEPLELAEDVEVVHIPFFKLATQYEKLDQSKEYLLYCKKGVMSRLQALYLQEQGYQNVKLFNLL</sequence>
<dbReference type="eggNOG" id="COG0607">
    <property type="taxonomic scope" value="Bacteria"/>
</dbReference>
<protein>
    <recommendedName>
        <fullName evidence="11">tRNA sulfurtransferase</fullName>
        <ecNumber evidence="11">2.8.1.4</ecNumber>
    </recommendedName>
    <alternativeName>
        <fullName evidence="11">Sulfur carrier protein ThiS sulfurtransferase</fullName>
    </alternativeName>
    <alternativeName>
        <fullName evidence="11">Thiamine biosynthesis protein ThiI</fullName>
    </alternativeName>
    <alternativeName>
        <fullName evidence="11">tRNA 4-thiouridine synthase</fullName>
    </alternativeName>
</protein>
<dbReference type="GO" id="GO:0005829">
    <property type="term" value="C:cytosol"/>
    <property type="evidence" value="ECO:0007669"/>
    <property type="project" value="TreeGrafter"/>
</dbReference>
<dbReference type="InterPro" id="IPR004114">
    <property type="entry name" value="THUMP_dom"/>
</dbReference>
<keyword evidence="4 11" id="KW-0808">Transferase</keyword>
<feature type="domain" description="Rhodanese" evidence="12">
    <location>
        <begin position="404"/>
        <end position="482"/>
    </location>
</feature>
<dbReference type="CDD" id="cd01712">
    <property type="entry name" value="PPase_ThiI"/>
    <property type="match status" value="1"/>
</dbReference>
<feature type="active site" description="Cysteine persulfide intermediate" evidence="11">
    <location>
        <position position="457"/>
    </location>
</feature>
<keyword evidence="3 11" id="KW-0820">tRNA-binding</keyword>
<dbReference type="eggNOG" id="COG0301">
    <property type="taxonomic scope" value="Bacteria"/>
</dbReference>
<dbReference type="GO" id="GO:0140741">
    <property type="term" value="F:tRNA-uracil-4 sulfurtransferase activity"/>
    <property type="evidence" value="ECO:0007669"/>
    <property type="project" value="UniProtKB-EC"/>
</dbReference>
<comment type="caution">
    <text evidence="11">Lacks conserved residue(s) required for the propagation of feature annotation.</text>
</comment>
<feature type="domain" description="THUMP" evidence="13">
    <location>
        <begin position="61"/>
        <end position="165"/>
    </location>
</feature>
<proteinExistence type="inferred from homology"/>
<keyword evidence="7 11" id="KW-0694">RNA-binding</keyword>
<dbReference type="Gene3D" id="3.30.2130.30">
    <property type="match status" value="1"/>
</dbReference>
<feature type="binding site" evidence="11">
    <location>
        <begin position="183"/>
        <end position="184"/>
    </location>
    <ligand>
        <name>ATP</name>
        <dbReference type="ChEBI" id="CHEBI:30616"/>
    </ligand>
</feature>
<accession>W7QU50</accession>
<evidence type="ECO:0000256" key="10">
    <source>
        <dbReference type="ARBA" id="ARBA00023284"/>
    </source>
</evidence>
<dbReference type="Gene3D" id="3.40.250.10">
    <property type="entry name" value="Rhodanese-like domain"/>
    <property type="match status" value="1"/>
</dbReference>
<reference evidence="14 15" key="1">
    <citation type="journal article" date="2014" name="Genome Announc.">
        <title>Draft Genome Sequence of the Agar-Degrading Bacterium Catenovulum sp. Strain DS-2, Isolated from Intestines of Haliotis diversicolor.</title>
        <authorList>
            <person name="Shan D."/>
            <person name="Li X."/>
            <person name="Gu Z."/>
            <person name="Wei G."/>
            <person name="Gao Z."/>
            <person name="Shao Z."/>
        </authorList>
    </citation>
    <scope>NUCLEOTIDE SEQUENCE [LARGE SCALE GENOMIC DNA]</scope>
    <source>
        <strain evidence="14 15">DS-2</strain>
    </source>
</reference>
<dbReference type="UniPathway" id="UPA00060"/>
<evidence type="ECO:0000256" key="9">
    <source>
        <dbReference type="ARBA" id="ARBA00023157"/>
    </source>
</evidence>
<dbReference type="GO" id="GO:0052837">
    <property type="term" value="P:thiazole biosynthetic process"/>
    <property type="evidence" value="ECO:0007669"/>
    <property type="project" value="InterPro"/>
</dbReference>
<dbReference type="HAMAP" id="MF_00021">
    <property type="entry name" value="ThiI"/>
    <property type="match status" value="1"/>
</dbReference>
<dbReference type="SUPFAM" id="SSF52402">
    <property type="entry name" value="Adenine nucleotide alpha hydrolases-like"/>
    <property type="match status" value="1"/>
</dbReference>
<dbReference type="NCBIfam" id="TIGR00342">
    <property type="entry name" value="tRNA uracil 4-sulfurtransferase ThiI"/>
    <property type="match status" value="1"/>
</dbReference>
<feature type="binding site" evidence="11">
    <location>
        <position position="296"/>
    </location>
    <ligand>
        <name>ATP</name>
        <dbReference type="ChEBI" id="CHEBI:30616"/>
    </ligand>
</feature>
<dbReference type="InterPro" id="IPR036873">
    <property type="entry name" value="Rhodanese-like_dom_sf"/>
</dbReference>
<dbReference type="SUPFAM" id="SSF52821">
    <property type="entry name" value="Rhodanese/Cell cycle control phosphatase"/>
    <property type="match status" value="1"/>
</dbReference>
<dbReference type="InterPro" id="IPR054173">
    <property type="entry name" value="ThiI_fer"/>
</dbReference>
<dbReference type="SMART" id="SM00981">
    <property type="entry name" value="THUMP"/>
    <property type="match status" value="1"/>
</dbReference>
<dbReference type="PANTHER" id="PTHR43209">
    <property type="entry name" value="TRNA SULFURTRANSFERASE"/>
    <property type="match status" value="1"/>
</dbReference>
<evidence type="ECO:0000256" key="3">
    <source>
        <dbReference type="ARBA" id="ARBA00022555"/>
    </source>
</evidence>
<evidence type="ECO:0000259" key="12">
    <source>
        <dbReference type="PROSITE" id="PS50206"/>
    </source>
</evidence>
<evidence type="ECO:0000256" key="2">
    <source>
        <dbReference type="ARBA" id="ARBA00022490"/>
    </source>
</evidence>
<dbReference type="AlphaFoldDB" id="W7QU50"/>
<evidence type="ECO:0000256" key="5">
    <source>
        <dbReference type="ARBA" id="ARBA00022741"/>
    </source>
</evidence>
<evidence type="ECO:0000256" key="1">
    <source>
        <dbReference type="ARBA" id="ARBA00004496"/>
    </source>
</evidence>
<dbReference type="InterPro" id="IPR026340">
    <property type="entry name" value="THII_Thiazole_biosynth_dom"/>
</dbReference>
<dbReference type="GO" id="GO:0005524">
    <property type="term" value="F:ATP binding"/>
    <property type="evidence" value="ECO:0007669"/>
    <property type="project" value="UniProtKB-UniRule"/>
</dbReference>
<dbReference type="InterPro" id="IPR001763">
    <property type="entry name" value="Rhodanese-like_dom"/>
</dbReference>
<dbReference type="PROSITE" id="PS50206">
    <property type="entry name" value="RHODANESE_3"/>
    <property type="match status" value="1"/>
</dbReference>
<evidence type="ECO:0000256" key="7">
    <source>
        <dbReference type="ARBA" id="ARBA00022884"/>
    </source>
</evidence>
<evidence type="ECO:0000256" key="4">
    <source>
        <dbReference type="ARBA" id="ARBA00022679"/>
    </source>
</evidence>
<dbReference type="Proteomes" id="UP000019276">
    <property type="component" value="Unassembled WGS sequence"/>
</dbReference>
<dbReference type="STRING" id="1328313.DS2_04290"/>
<keyword evidence="2 11" id="KW-0963">Cytoplasm</keyword>
<comment type="subcellular location">
    <subcellularLocation>
        <location evidence="1 11">Cytoplasm</location>
    </subcellularLocation>
</comment>
<dbReference type="InterPro" id="IPR049961">
    <property type="entry name" value="ThiI_N"/>
</dbReference>
<dbReference type="PANTHER" id="PTHR43209:SF1">
    <property type="entry name" value="TRNA SULFURTRANSFERASE"/>
    <property type="match status" value="1"/>
</dbReference>
<organism evidence="14 15">
    <name type="scientific">Catenovulum agarivorans DS-2</name>
    <dbReference type="NCBI Taxonomy" id="1328313"/>
    <lineage>
        <taxon>Bacteria</taxon>
        <taxon>Pseudomonadati</taxon>
        <taxon>Pseudomonadota</taxon>
        <taxon>Gammaproteobacteria</taxon>
        <taxon>Alteromonadales</taxon>
        <taxon>Alteromonadaceae</taxon>
        <taxon>Catenovulum</taxon>
    </lineage>
</organism>
<dbReference type="CDD" id="cd11716">
    <property type="entry name" value="THUMP_ThiI"/>
    <property type="match status" value="1"/>
</dbReference>
<dbReference type="EC" id="2.8.1.4" evidence="11"/>
<dbReference type="Gene3D" id="3.40.50.620">
    <property type="entry name" value="HUPs"/>
    <property type="match status" value="1"/>
</dbReference>
<keyword evidence="6 11" id="KW-0067">ATP-binding</keyword>
<dbReference type="NCBIfam" id="TIGR04271">
    <property type="entry name" value="ThiI_C_thiazole"/>
    <property type="match status" value="1"/>
</dbReference>
<keyword evidence="9" id="KW-1015">Disulfide bond</keyword>
<dbReference type="SUPFAM" id="SSF143437">
    <property type="entry name" value="THUMP domain-like"/>
    <property type="match status" value="1"/>
</dbReference>
<dbReference type="InterPro" id="IPR003720">
    <property type="entry name" value="tRNA_STrfase"/>
</dbReference>
<comment type="caution">
    <text evidence="14">The sequence shown here is derived from an EMBL/GenBank/DDBJ whole genome shotgun (WGS) entry which is preliminary data.</text>
</comment>
<dbReference type="GO" id="GO:0009228">
    <property type="term" value="P:thiamine biosynthetic process"/>
    <property type="evidence" value="ECO:0007669"/>
    <property type="project" value="UniProtKB-KW"/>
</dbReference>
<evidence type="ECO:0000256" key="6">
    <source>
        <dbReference type="ARBA" id="ARBA00022840"/>
    </source>
</evidence>
<keyword evidence="5 11" id="KW-0547">Nucleotide-binding</keyword>
<dbReference type="PATRIC" id="fig|1328313.3.peg.887"/>
<dbReference type="Pfam" id="PF02926">
    <property type="entry name" value="THUMP"/>
    <property type="match status" value="1"/>
</dbReference>
<feature type="binding site" evidence="11">
    <location>
        <position position="287"/>
    </location>
    <ligand>
        <name>ATP</name>
        <dbReference type="ChEBI" id="CHEBI:30616"/>
    </ligand>
</feature>
<dbReference type="CDD" id="cd00158">
    <property type="entry name" value="RHOD"/>
    <property type="match status" value="1"/>
</dbReference>
<keyword evidence="15" id="KW-1185">Reference proteome</keyword>
<dbReference type="Pfam" id="PF00581">
    <property type="entry name" value="Rhodanese"/>
    <property type="match status" value="1"/>
</dbReference>
<dbReference type="Pfam" id="PF22025">
    <property type="entry name" value="ThiI_fer"/>
    <property type="match status" value="1"/>
</dbReference>
<dbReference type="EMBL" id="ARZY01000005">
    <property type="protein sequence ID" value="EWH11363.1"/>
    <property type="molecule type" value="Genomic_DNA"/>
</dbReference>
<dbReference type="InterPro" id="IPR049962">
    <property type="entry name" value="THUMP_ThiI"/>
</dbReference>
<dbReference type="OrthoDB" id="9773948at2"/>
<dbReference type="Pfam" id="PF02568">
    <property type="entry name" value="ThiI"/>
    <property type="match status" value="1"/>
</dbReference>
<dbReference type="PROSITE" id="PS51165">
    <property type="entry name" value="THUMP"/>
    <property type="match status" value="1"/>
</dbReference>
<keyword evidence="8 11" id="KW-0784">Thiamine biosynthesis</keyword>
<comment type="similarity">
    <text evidence="11">Belongs to the ThiI family.</text>
</comment>
<comment type="catalytic activity">
    <reaction evidence="11">
        <text>[ThiS sulfur-carrier protein]-C-terminal Gly-Gly-AMP + S-sulfanyl-L-cysteinyl-[cysteine desulfurase] + AH2 = [ThiS sulfur-carrier protein]-C-terminal-Gly-aminoethanethioate + L-cysteinyl-[cysteine desulfurase] + A + AMP + 2 H(+)</text>
        <dbReference type="Rhea" id="RHEA:43340"/>
        <dbReference type="Rhea" id="RHEA-COMP:12157"/>
        <dbReference type="Rhea" id="RHEA-COMP:12158"/>
        <dbReference type="Rhea" id="RHEA-COMP:12910"/>
        <dbReference type="Rhea" id="RHEA-COMP:19908"/>
        <dbReference type="ChEBI" id="CHEBI:13193"/>
        <dbReference type="ChEBI" id="CHEBI:15378"/>
        <dbReference type="ChEBI" id="CHEBI:17499"/>
        <dbReference type="ChEBI" id="CHEBI:29950"/>
        <dbReference type="ChEBI" id="CHEBI:61963"/>
        <dbReference type="ChEBI" id="CHEBI:90618"/>
        <dbReference type="ChEBI" id="CHEBI:232372"/>
        <dbReference type="ChEBI" id="CHEBI:456215"/>
    </reaction>
</comment>
<feature type="binding site" evidence="11">
    <location>
        <position position="265"/>
    </location>
    <ligand>
        <name>ATP</name>
        <dbReference type="ChEBI" id="CHEBI:30616"/>
    </ligand>
</feature>
<dbReference type="InterPro" id="IPR020536">
    <property type="entry name" value="ThiI_AANH"/>
</dbReference>
<evidence type="ECO:0000256" key="11">
    <source>
        <dbReference type="HAMAP-Rule" id="MF_00021"/>
    </source>
</evidence>
<keyword evidence="10" id="KW-0676">Redox-active center</keyword>
<evidence type="ECO:0000313" key="14">
    <source>
        <dbReference type="EMBL" id="EWH11363.1"/>
    </source>
</evidence>
<evidence type="ECO:0000259" key="13">
    <source>
        <dbReference type="PROSITE" id="PS51165"/>
    </source>
</evidence>
<dbReference type="InterPro" id="IPR050102">
    <property type="entry name" value="tRNA_sulfurtransferase_ThiI"/>
</dbReference>